<proteinExistence type="predicted"/>
<dbReference type="Proteomes" id="UP001152795">
    <property type="component" value="Unassembled WGS sequence"/>
</dbReference>
<dbReference type="InterPro" id="IPR000330">
    <property type="entry name" value="SNF2_N"/>
</dbReference>
<dbReference type="SUPFAM" id="SSF52540">
    <property type="entry name" value="P-loop containing nucleoside triphosphate hydrolases"/>
    <property type="match status" value="1"/>
</dbReference>
<keyword evidence="2" id="KW-1185">Reference proteome</keyword>
<evidence type="ECO:0000313" key="1">
    <source>
        <dbReference type="EMBL" id="CAB4035144.1"/>
    </source>
</evidence>
<dbReference type="GO" id="GO:0005524">
    <property type="term" value="F:ATP binding"/>
    <property type="evidence" value="ECO:0007669"/>
    <property type="project" value="InterPro"/>
</dbReference>
<dbReference type="InterPro" id="IPR014001">
    <property type="entry name" value="Helicase_ATP-bd"/>
</dbReference>
<comment type="caution">
    <text evidence="1">The sequence shown here is derived from an EMBL/GenBank/DDBJ whole genome shotgun (WGS) entry which is preliminary data.</text>
</comment>
<evidence type="ECO:0000313" key="2">
    <source>
        <dbReference type="Proteomes" id="UP001152795"/>
    </source>
</evidence>
<dbReference type="Pfam" id="PF00176">
    <property type="entry name" value="SNF2-rel_dom"/>
    <property type="match status" value="1"/>
</dbReference>
<dbReference type="InterPro" id="IPR050496">
    <property type="entry name" value="SNF2_RAD54_helicase_repair"/>
</dbReference>
<dbReference type="PROSITE" id="PS51192">
    <property type="entry name" value="HELICASE_ATP_BIND_1"/>
    <property type="match status" value="1"/>
</dbReference>
<feature type="non-terminal residue" evidence="1">
    <location>
        <position position="1"/>
    </location>
</feature>
<dbReference type="OrthoDB" id="6020740at2759"/>
<dbReference type="EMBL" id="CACRXK020020758">
    <property type="protein sequence ID" value="CAB4035144.1"/>
    <property type="molecule type" value="Genomic_DNA"/>
</dbReference>
<dbReference type="InterPro" id="IPR038718">
    <property type="entry name" value="SNF2-like_sf"/>
</dbReference>
<sequence>GKISKKKHKTWDGDGILVTKDRTAILQDSEGKEIGKTRGYKAGELAKFSEGQTLLIGGKEVEITGEISKEVYLSGRCFQQASEIQSTFSNSFSKSVLVKPFSNPQKTSNTSENKGLVDVLSKRPITPRFDPLAPGALVMPRPSATHQFEHNKKQLSVVDVVVDPYVANALRPHQREGVTFLYECVMGLRSFVGNGAILAPVFPVMVISYEMFVRYVEDIRKIKFDLVICDEAHRLKNAAIKTTMHISSLKIQRKVLLTGTPIQNDLTEFYSLADFCNPGIF</sequence>
<accession>A0A7D9LKF0</accession>
<reference evidence="1" key="1">
    <citation type="submission" date="2020-04" db="EMBL/GenBank/DDBJ databases">
        <authorList>
            <person name="Alioto T."/>
            <person name="Alioto T."/>
            <person name="Gomez Garrido J."/>
        </authorList>
    </citation>
    <scope>NUCLEOTIDE SEQUENCE</scope>
    <source>
        <strain evidence="1">A484AB</strain>
    </source>
</reference>
<dbReference type="InterPro" id="IPR027417">
    <property type="entry name" value="P-loop_NTPase"/>
</dbReference>
<dbReference type="PANTHER" id="PTHR45629:SF7">
    <property type="entry name" value="DNA EXCISION REPAIR PROTEIN ERCC-6-RELATED"/>
    <property type="match status" value="1"/>
</dbReference>
<name>A0A7D9LKF0_PARCT</name>
<feature type="non-terminal residue" evidence="1">
    <location>
        <position position="281"/>
    </location>
</feature>
<protein>
    <submittedName>
        <fullName evidence="1">DNA repair and recombination RAD54B</fullName>
    </submittedName>
</protein>
<dbReference type="AlphaFoldDB" id="A0A7D9LKF0"/>
<gene>
    <name evidence="1" type="ORF">PACLA_8A042816</name>
</gene>
<dbReference type="PANTHER" id="PTHR45629">
    <property type="entry name" value="SNF2/RAD54 FAMILY MEMBER"/>
    <property type="match status" value="1"/>
</dbReference>
<organism evidence="1 2">
    <name type="scientific">Paramuricea clavata</name>
    <name type="common">Red gorgonian</name>
    <name type="synonym">Violescent sea-whip</name>
    <dbReference type="NCBI Taxonomy" id="317549"/>
    <lineage>
        <taxon>Eukaryota</taxon>
        <taxon>Metazoa</taxon>
        <taxon>Cnidaria</taxon>
        <taxon>Anthozoa</taxon>
        <taxon>Octocorallia</taxon>
        <taxon>Malacalcyonacea</taxon>
        <taxon>Plexauridae</taxon>
        <taxon>Paramuricea</taxon>
    </lineage>
</organism>
<dbReference type="Gene3D" id="3.40.50.10810">
    <property type="entry name" value="Tandem AAA-ATPase domain"/>
    <property type="match status" value="2"/>
</dbReference>